<dbReference type="EMBL" id="LOCK01000011">
    <property type="protein sequence ID" value="KTE92733.1"/>
    <property type="molecule type" value="Genomic_DNA"/>
</dbReference>
<dbReference type="AlphaFoldDB" id="A0A0W1JMG2"/>
<organism evidence="1 2">
    <name type="scientific">Desulfitobacterium hafniense</name>
    <name type="common">Desulfitobacterium frappieri</name>
    <dbReference type="NCBI Taxonomy" id="49338"/>
    <lineage>
        <taxon>Bacteria</taxon>
        <taxon>Bacillati</taxon>
        <taxon>Bacillota</taxon>
        <taxon>Clostridia</taxon>
        <taxon>Eubacteriales</taxon>
        <taxon>Desulfitobacteriaceae</taxon>
        <taxon>Desulfitobacterium</taxon>
    </lineage>
</organism>
<reference evidence="1 2" key="1">
    <citation type="submission" date="2015-12" db="EMBL/GenBank/DDBJ databases">
        <title>Draft Genome Sequence of Desulfitobacterium hafniense Strain DH, a Sulfate-reducing Bacterium Isolated from Paddy Soils.</title>
        <authorList>
            <person name="Bao P."/>
            <person name="Zhang X."/>
            <person name="Li G."/>
        </authorList>
    </citation>
    <scope>NUCLEOTIDE SEQUENCE [LARGE SCALE GENOMIC DNA]</scope>
    <source>
        <strain evidence="1 2">DH</strain>
    </source>
</reference>
<gene>
    <name evidence="1" type="ORF">AT727_17535</name>
</gene>
<sequence>MEASKVKKIVAFAVMIIALLLSGCSTKEITSENSVIGADYLKDKGYEIIAYEGNAENYILTKEKLMSMPYMIYWGLQREDPSKHLGKEVYVEKFIIKNHPFDNWQSTSRYPENIVKSKGETRVWVYIADKEVVGGISYPAIDEPMAGGYWSLDGKTLEEVHSINYSDWLEQWQNKFDY</sequence>
<accession>A0A0W1JMG2</accession>
<comment type="caution">
    <text evidence="1">The sequence shown here is derived from an EMBL/GenBank/DDBJ whole genome shotgun (WGS) entry which is preliminary data.</text>
</comment>
<protein>
    <recommendedName>
        <fullName evidence="3">Lipoprotein</fullName>
    </recommendedName>
</protein>
<evidence type="ECO:0000313" key="1">
    <source>
        <dbReference type="EMBL" id="KTE92733.1"/>
    </source>
</evidence>
<dbReference type="PROSITE" id="PS51257">
    <property type="entry name" value="PROKAR_LIPOPROTEIN"/>
    <property type="match status" value="1"/>
</dbReference>
<evidence type="ECO:0008006" key="3">
    <source>
        <dbReference type="Google" id="ProtNLM"/>
    </source>
</evidence>
<proteinExistence type="predicted"/>
<dbReference type="OrthoDB" id="1904509at2"/>
<name>A0A0W1JMG2_DESHA</name>
<dbReference type="Proteomes" id="UP000054623">
    <property type="component" value="Unassembled WGS sequence"/>
</dbReference>
<evidence type="ECO:0000313" key="2">
    <source>
        <dbReference type="Proteomes" id="UP000054623"/>
    </source>
</evidence>